<dbReference type="CDD" id="cd00093">
    <property type="entry name" value="HTH_XRE"/>
    <property type="match status" value="1"/>
</dbReference>
<evidence type="ECO:0000259" key="2">
    <source>
        <dbReference type="PROSITE" id="PS50943"/>
    </source>
</evidence>
<feature type="domain" description="HTH cro/C1-type" evidence="2">
    <location>
        <begin position="9"/>
        <end position="63"/>
    </location>
</feature>
<dbReference type="SUPFAM" id="SSF47413">
    <property type="entry name" value="lambda repressor-like DNA-binding domains"/>
    <property type="match status" value="1"/>
</dbReference>
<dbReference type="RefSeq" id="WP_063222595.1">
    <property type="nucleotide sequence ID" value="NZ_LJKA01000036.1"/>
</dbReference>
<dbReference type="PATRIC" id="fig|1396.539.peg.3481"/>
<dbReference type="PANTHER" id="PTHR46558">
    <property type="entry name" value="TRACRIPTIONAL REGULATORY PROTEIN-RELATED-RELATED"/>
    <property type="match status" value="1"/>
</dbReference>
<protein>
    <submittedName>
        <fullName evidence="3">DNA-binding protein</fullName>
    </submittedName>
</protein>
<dbReference type="Proteomes" id="UP000076501">
    <property type="component" value="Unassembled WGS sequence"/>
</dbReference>
<name>A0A164FT15_BACCE</name>
<organism evidence="3 4">
    <name type="scientific">Bacillus cereus</name>
    <dbReference type="NCBI Taxonomy" id="1396"/>
    <lineage>
        <taxon>Bacteria</taxon>
        <taxon>Bacillati</taxon>
        <taxon>Bacillota</taxon>
        <taxon>Bacilli</taxon>
        <taxon>Bacillales</taxon>
        <taxon>Bacillaceae</taxon>
        <taxon>Bacillus</taxon>
        <taxon>Bacillus cereus group</taxon>
    </lineage>
</organism>
<dbReference type="AlphaFoldDB" id="A0A164FT15"/>
<dbReference type="PROSITE" id="PS50943">
    <property type="entry name" value="HTH_CROC1"/>
    <property type="match status" value="1"/>
</dbReference>
<dbReference type="InterPro" id="IPR001387">
    <property type="entry name" value="Cro/C1-type_HTH"/>
</dbReference>
<sequence length="70" mass="7966">MKIHTTNKVKEQREIAGLTQTELAERVGTKRITIASLEREKYEPSVGLAMRIAKTFNCAVEDIFTEVKKD</sequence>
<evidence type="ECO:0000313" key="4">
    <source>
        <dbReference type="Proteomes" id="UP000076501"/>
    </source>
</evidence>
<proteinExistence type="predicted"/>
<evidence type="ECO:0000256" key="1">
    <source>
        <dbReference type="ARBA" id="ARBA00023125"/>
    </source>
</evidence>
<accession>A0A164FT15</accession>
<gene>
    <name evidence="3" type="ORF">B4082_2342</name>
</gene>
<dbReference type="InterPro" id="IPR010982">
    <property type="entry name" value="Lambda_DNA-bd_dom_sf"/>
</dbReference>
<evidence type="ECO:0000313" key="3">
    <source>
        <dbReference type="EMBL" id="KZD36525.1"/>
    </source>
</evidence>
<dbReference type="SMART" id="SM00530">
    <property type="entry name" value="HTH_XRE"/>
    <property type="match status" value="1"/>
</dbReference>
<dbReference type="EMBL" id="LJKA01000036">
    <property type="protein sequence ID" value="KZD36525.1"/>
    <property type="molecule type" value="Genomic_DNA"/>
</dbReference>
<dbReference type="Gene3D" id="1.10.260.40">
    <property type="entry name" value="lambda repressor-like DNA-binding domains"/>
    <property type="match status" value="1"/>
</dbReference>
<reference evidence="3 4" key="1">
    <citation type="submission" date="2015-09" db="EMBL/GenBank/DDBJ databases">
        <title>Bacillus cereus food isolates.</title>
        <authorList>
            <person name="Boekhorst J."/>
        </authorList>
    </citation>
    <scope>NUCLEOTIDE SEQUENCE [LARGE SCALE GENOMIC DNA]</scope>
    <source>
        <strain evidence="3 4">B4082</strain>
    </source>
</reference>
<dbReference type="GO" id="GO:0003677">
    <property type="term" value="F:DNA binding"/>
    <property type="evidence" value="ECO:0007669"/>
    <property type="project" value="UniProtKB-KW"/>
</dbReference>
<dbReference type="Pfam" id="PF01381">
    <property type="entry name" value="HTH_3"/>
    <property type="match status" value="1"/>
</dbReference>
<comment type="caution">
    <text evidence="3">The sequence shown here is derived from an EMBL/GenBank/DDBJ whole genome shotgun (WGS) entry which is preliminary data.</text>
</comment>
<keyword evidence="1 3" id="KW-0238">DNA-binding</keyword>
<dbReference type="PANTHER" id="PTHR46558:SF4">
    <property type="entry name" value="DNA-BIDING PHAGE PROTEIN"/>
    <property type="match status" value="1"/>
</dbReference>